<proteinExistence type="inferred from homology"/>
<keyword evidence="9" id="KW-0663">Pyridoxal phosphate</keyword>
<dbReference type="GO" id="GO:0004648">
    <property type="term" value="F:O-phospho-L-serine:2-oxoglutarate aminotransferase activity"/>
    <property type="evidence" value="ECO:0007669"/>
    <property type="project" value="UniProtKB-EC"/>
</dbReference>
<evidence type="ECO:0000256" key="10">
    <source>
        <dbReference type="ARBA" id="ARBA00023299"/>
    </source>
</evidence>
<feature type="region of interest" description="Disordered" evidence="12">
    <location>
        <begin position="1"/>
        <end position="25"/>
    </location>
</feature>
<comment type="cofactor">
    <cofactor evidence="1">
        <name>pyridoxal 5'-phosphate</name>
        <dbReference type="ChEBI" id="CHEBI:597326"/>
    </cofactor>
</comment>
<reference evidence="13 14" key="1">
    <citation type="journal article" date="2010" name="J. Bacteriol.">
        <title>Complete genome sequence of "Candidatus Puniceispirillum marinum" IMCC1322, a representative of the SAR116 clade in the Alphaproteobacteria.</title>
        <authorList>
            <person name="Oh H.M."/>
            <person name="Kwon K.K."/>
            <person name="Kang I."/>
            <person name="Kang S.G."/>
            <person name="Lee J.H."/>
            <person name="Kim S.J."/>
            <person name="Cho J.C."/>
        </authorList>
    </citation>
    <scope>NUCLEOTIDE SEQUENCE [LARGE SCALE GENOMIC DNA]</scope>
    <source>
        <strain evidence="13 14">IMCC1322</strain>
    </source>
</reference>
<keyword evidence="14" id="KW-1185">Reference proteome</keyword>
<evidence type="ECO:0000256" key="12">
    <source>
        <dbReference type="SAM" id="MobiDB-lite"/>
    </source>
</evidence>
<dbReference type="InterPro" id="IPR006271">
    <property type="entry name" value="Pser_aminoTfrase_methanosarc"/>
</dbReference>
<evidence type="ECO:0000313" key="13">
    <source>
        <dbReference type="EMBL" id="ADE40549.1"/>
    </source>
</evidence>
<dbReference type="GO" id="GO:0006564">
    <property type="term" value="P:L-serine biosynthetic process"/>
    <property type="evidence" value="ECO:0007669"/>
    <property type="project" value="UniProtKB-KW"/>
</dbReference>
<dbReference type="Gene3D" id="3.90.1150.10">
    <property type="entry name" value="Aspartate Aminotransferase, domain 1"/>
    <property type="match status" value="1"/>
</dbReference>
<keyword evidence="5" id="KW-0963">Cytoplasm</keyword>
<comment type="pathway">
    <text evidence="2">Amino-acid biosynthesis; L-serine biosynthesis; L-serine from 3-phospho-D-glycerate: step 2/3.</text>
</comment>
<feature type="compositionally biased region" description="Low complexity" evidence="12">
    <location>
        <begin position="1"/>
        <end position="14"/>
    </location>
</feature>
<dbReference type="Proteomes" id="UP000007460">
    <property type="component" value="Chromosome"/>
</dbReference>
<keyword evidence="7" id="KW-0028">Amino-acid biosynthesis</keyword>
<dbReference type="KEGG" id="apb:SAR116_2306"/>
<dbReference type="AlphaFoldDB" id="D5BPP7"/>
<protein>
    <recommendedName>
        <fullName evidence="4">phosphoserine transaminase</fullName>
        <ecNumber evidence="4">2.6.1.52</ecNumber>
    </recommendedName>
</protein>
<dbReference type="NCBIfam" id="NF002841">
    <property type="entry name" value="PRK03080.1-2"/>
    <property type="match status" value="1"/>
</dbReference>
<evidence type="ECO:0000256" key="7">
    <source>
        <dbReference type="ARBA" id="ARBA00022605"/>
    </source>
</evidence>
<evidence type="ECO:0000256" key="6">
    <source>
        <dbReference type="ARBA" id="ARBA00022576"/>
    </source>
</evidence>
<accession>D5BPP7</accession>
<keyword evidence="6 13" id="KW-0032">Aminotransferase</keyword>
<evidence type="ECO:0000313" key="14">
    <source>
        <dbReference type="Proteomes" id="UP000007460"/>
    </source>
</evidence>
<keyword evidence="10" id="KW-0718">Serine biosynthesis</keyword>
<dbReference type="InterPro" id="IPR015421">
    <property type="entry name" value="PyrdxlP-dep_Trfase_major"/>
</dbReference>
<evidence type="ECO:0000256" key="5">
    <source>
        <dbReference type="ARBA" id="ARBA00022490"/>
    </source>
</evidence>
<gene>
    <name evidence="13" type="ordered locus">SAR116_2306</name>
</gene>
<comment type="catalytic activity">
    <reaction evidence="11">
        <text>O-phospho-L-serine + 2-oxoglutarate = 3-phosphooxypyruvate + L-glutamate</text>
        <dbReference type="Rhea" id="RHEA:14329"/>
        <dbReference type="ChEBI" id="CHEBI:16810"/>
        <dbReference type="ChEBI" id="CHEBI:18110"/>
        <dbReference type="ChEBI" id="CHEBI:29985"/>
        <dbReference type="ChEBI" id="CHEBI:57524"/>
        <dbReference type="EC" id="2.6.1.52"/>
    </reaction>
</comment>
<dbReference type="OrthoDB" id="9772439at2"/>
<evidence type="ECO:0000256" key="8">
    <source>
        <dbReference type="ARBA" id="ARBA00022679"/>
    </source>
</evidence>
<dbReference type="CDD" id="cd01494">
    <property type="entry name" value="AAT_I"/>
    <property type="match status" value="1"/>
</dbReference>
<comment type="similarity">
    <text evidence="3">Belongs to the class-V pyridoxal-phosphate-dependent aminotransferase family. SerC subfamily.</text>
</comment>
<dbReference type="EC" id="2.6.1.52" evidence="4"/>
<dbReference type="GO" id="GO:0008453">
    <property type="term" value="F:alanine-glyoxylate transaminase activity"/>
    <property type="evidence" value="ECO:0007669"/>
    <property type="project" value="TreeGrafter"/>
</dbReference>
<dbReference type="UniPathway" id="UPA00135">
    <property type="reaction ID" value="UER00197"/>
</dbReference>
<keyword evidence="8 13" id="KW-0808">Transferase</keyword>
<dbReference type="NCBIfam" id="TIGR01365">
    <property type="entry name" value="serC_2"/>
    <property type="match status" value="1"/>
</dbReference>
<evidence type="ECO:0000256" key="1">
    <source>
        <dbReference type="ARBA" id="ARBA00001933"/>
    </source>
</evidence>
<name>D5BPP7_PUNMI</name>
<dbReference type="eggNOG" id="COG1932">
    <property type="taxonomic scope" value="Bacteria"/>
</dbReference>
<dbReference type="SUPFAM" id="SSF53383">
    <property type="entry name" value="PLP-dependent transferases"/>
    <property type="match status" value="1"/>
</dbReference>
<evidence type="ECO:0000256" key="9">
    <source>
        <dbReference type="ARBA" id="ARBA00022898"/>
    </source>
</evidence>
<evidence type="ECO:0000256" key="3">
    <source>
        <dbReference type="ARBA" id="ARBA00006904"/>
    </source>
</evidence>
<dbReference type="EMBL" id="CP001751">
    <property type="protein sequence ID" value="ADE40549.1"/>
    <property type="molecule type" value="Genomic_DNA"/>
</dbReference>
<dbReference type="PANTHER" id="PTHR21152:SF40">
    <property type="entry name" value="ALANINE--GLYOXYLATE AMINOTRANSFERASE"/>
    <property type="match status" value="1"/>
</dbReference>
<dbReference type="InterPro" id="IPR022278">
    <property type="entry name" value="Pser_aminoTfrase"/>
</dbReference>
<dbReference type="HOGENOM" id="CLU_040283_0_0_5"/>
<dbReference type="STRING" id="488538.SAR116_2306"/>
<dbReference type="InterPro" id="IPR015424">
    <property type="entry name" value="PyrdxlP-dep_Trfase"/>
</dbReference>
<evidence type="ECO:0000256" key="11">
    <source>
        <dbReference type="ARBA" id="ARBA00049007"/>
    </source>
</evidence>
<sequence>MSPSAKPAIKPASPHFSCGPTKKRPGWSASDLDISVLGRSHRAKHPKAKIQSVLIKMRTLLGLPSDYHIAIVPGSNTGAVEMALWSLLGARGVDVLAWEAFGKTWVADVLNQLKIQDARAIEADYGALPDLGMVNFDNDVVFTWNGTTSGVRVPHGDWIPADRAGLTICDATSACFAMHLPWDKLDVTTFSFQKVLGGEGAHGVIILSPRAVERLESYSPPWPMPKLFRMTKKGVFDTALFDGATINTPSMLVIEDAHDALCWAESIGGLAALIARVDANFAVISDWIKHTPNYAFLAHDPATISPTSVTLSISDDWFVTADAAVQKAITTDIQAVLADEDVAFDIGAYRDAPSGLRIWAGATVATDDLAALMPWLDWAYETVRARHMESA</sequence>
<organism evidence="13 14">
    <name type="scientific">Puniceispirillum marinum (strain IMCC1322)</name>
    <dbReference type="NCBI Taxonomy" id="488538"/>
    <lineage>
        <taxon>Bacteria</taxon>
        <taxon>Pseudomonadati</taxon>
        <taxon>Pseudomonadota</taxon>
        <taxon>Alphaproteobacteria</taxon>
        <taxon>Candidatus Puniceispirillales</taxon>
        <taxon>Candidatus Puniceispirillaceae</taxon>
        <taxon>Candidatus Puniceispirillum</taxon>
    </lineage>
</organism>
<dbReference type="GO" id="GO:0004760">
    <property type="term" value="F:L-serine-pyruvate transaminase activity"/>
    <property type="evidence" value="ECO:0007669"/>
    <property type="project" value="TreeGrafter"/>
</dbReference>
<evidence type="ECO:0000256" key="2">
    <source>
        <dbReference type="ARBA" id="ARBA00005099"/>
    </source>
</evidence>
<dbReference type="GO" id="GO:0019265">
    <property type="term" value="P:glycine biosynthetic process, by transamination of glyoxylate"/>
    <property type="evidence" value="ECO:0007669"/>
    <property type="project" value="TreeGrafter"/>
</dbReference>
<dbReference type="InterPro" id="IPR015422">
    <property type="entry name" value="PyrdxlP-dep_Trfase_small"/>
</dbReference>
<dbReference type="RefSeq" id="WP_013047176.1">
    <property type="nucleotide sequence ID" value="NC_014010.1"/>
</dbReference>
<dbReference type="Gene3D" id="3.40.640.10">
    <property type="entry name" value="Type I PLP-dependent aspartate aminotransferase-like (Major domain)"/>
    <property type="match status" value="1"/>
</dbReference>
<dbReference type="PIRSF" id="PIRSF000525">
    <property type="entry name" value="SerC"/>
    <property type="match status" value="1"/>
</dbReference>
<dbReference type="PANTHER" id="PTHR21152">
    <property type="entry name" value="AMINOTRANSFERASE CLASS V"/>
    <property type="match status" value="1"/>
</dbReference>
<evidence type="ECO:0000256" key="4">
    <source>
        <dbReference type="ARBA" id="ARBA00013030"/>
    </source>
</evidence>